<sequence length="81" mass="9782">MDNPNWKEDRERRICFKTEDDKYAIKSYLNSKNVVEYMVFEYDNPIENCENTYRGSINDCKKYLKNKGYDIPENCILLPKN</sequence>
<evidence type="ECO:0000313" key="1">
    <source>
        <dbReference type="EMBL" id="RDB35133.1"/>
    </source>
</evidence>
<evidence type="ECO:0000313" key="2">
    <source>
        <dbReference type="Proteomes" id="UP000253934"/>
    </source>
</evidence>
<name>A0A369KTQ3_9BACT</name>
<dbReference type="AlphaFoldDB" id="A0A369KTQ3"/>
<protein>
    <submittedName>
        <fullName evidence="1">Uncharacterized protein</fullName>
    </submittedName>
</protein>
<comment type="caution">
    <text evidence="1">The sequence shown here is derived from an EMBL/GenBank/DDBJ whole genome shotgun (WGS) entry which is preliminary data.</text>
</comment>
<reference evidence="1" key="1">
    <citation type="submission" date="2018-04" db="EMBL/GenBank/DDBJ databases">
        <title>Draft genome sequence of the Candidatus Spirobacillus cienkowskii, a pathogen of freshwater Daphnia species, reconstructed from hemolymph metagenomic reads.</title>
        <authorList>
            <person name="Bresciani L."/>
            <person name="Lemos L.N."/>
            <person name="Wale N."/>
            <person name="Lin J.Y."/>
            <person name="Fernandes G.R."/>
            <person name="Duffy M.A."/>
            <person name="Rodrigues J.M."/>
        </authorList>
    </citation>
    <scope>NUCLEOTIDE SEQUENCE [LARGE SCALE GENOMIC DNA]</scope>
    <source>
        <strain evidence="1">Binning01</strain>
    </source>
</reference>
<dbReference type="Proteomes" id="UP000253934">
    <property type="component" value="Unassembled WGS sequence"/>
</dbReference>
<organism evidence="1 2">
    <name type="scientific">Spirobacillus cienkowskii</name>
    <dbReference type="NCBI Taxonomy" id="495820"/>
    <lineage>
        <taxon>Bacteria</taxon>
        <taxon>Pseudomonadati</taxon>
        <taxon>Bdellovibrionota</taxon>
        <taxon>Oligoflexia</taxon>
        <taxon>Silvanigrellales</taxon>
        <taxon>Spirobacillus</taxon>
    </lineage>
</organism>
<accession>A0A369KTQ3</accession>
<dbReference type="EMBL" id="QOVW01000102">
    <property type="protein sequence ID" value="RDB35133.1"/>
    <property type="molecule type" value="Genomic_DNA"/>
</dbReference>
<keyword evidence="2" id="KW-1185">Reference proteome</keyword>
<gene>
    <name evidence="1" type="ORF">DCC88_11730</name>
</gene>
<proteinExistence type="predicted"/>